<comment type="catalytic activity">
    <reaction evidence="6 8">
        <text>dCMP + ATP = dCDP + ADP</text>
        <dbReference type="Rhea" id="RHEA:25094"/>
        <dbReference type="ChEBI" id="CHEBI:30616"/>
        <dbReference type="ChEBI" id="CHEBI:57566"/>
        <dbReference type="ChEBI" id="CHEBI:58593"/>
        <dbReference type="ChEBI" id="CHEBI:456216"/>
        <dbReference type="EC" id="2.7.4.25"/>
    </reaction>
</comment>
<dbReference type="EMBL" id="FRAD01000003">
    <property type="protein sequence ID" value="SHJ41394.1"/>
    <property type="molecule type" value="Genomic_DNA"/>
</dbReference>
<dbReference type="Pfam" id="PF02224">
    <property type="entry name" value="Cytidylate_kin"/>
    <property type="match status" value="1"/>
</dbReference>
<dbReference type="PANTHER" id="PTHR21299:SF2">
    <property type="entry name" value="CYTIDYLATE KINASE"/>
    <property type="match status" value="1"/>
</dbReference>
<reference evidence="10 11" key="1">
    <citation type="submission" date="2016-11" db="EMBL/GenBank/DDBJ databases">
        <authorList>
            <person name="Jaros S."/>
            <person name="Januszkiewicz K."/>
            <person name="Wedrychowicz H."/>
        </authorList>
    </citation>
    <scope>NUCLEOTIDE SEQUENCE [LARGE SCALE GENOMIC DNA]</scope>
    <source>
        <strain evidence="10 11">DSM 3090</strain>
    </source>
</reference>
<evidence type="ECO:0000256" key="4">
    <source>
        <dbReference type="ARBA" id="ARBA00022777"/>
    </source>
</evidence>
<evidence type="ECO:0000313" key="10">
    <source>
        <dbReference type="EMBL" id="SHJ41394.1"/>
    </source>
</evidence>
<gene>
    <name evidence="8" type="primary">cmk</name>
    <name evidence="10" type="ORF">SAMN02745248_00035</name>
</gene>
<dbReference type="GO" id="GO:0036430">
    <property type="term" value="F:CMP kinase activity"/>
    <property type="evidence" value="ECO:0007669"/>
    <property type="project" value="RHEA"/>
</dbReference>
<dbReference type="GO" id="GO:0005524">
    <property type="term" value="F:ATP binding"/>
    <property type="evidence" value="ECO:0007669"/>
    <property type="project" value="UniProtKB-UniRule"/>
</dbReference>
<dbReference type="InterPro" id="IPR027417">
    <property type="entry name" value="P-loop_NTPase"/>
</dbReference>
<dbReference type="NCBIfam" id="TIGR00017">
    <property type="entry name" value="cmk"/>
    <property type="match status" value="1"/>
</dbReference>
<evidence type="ECO:0000256" key="7">
    <source>
        <dbReference type="ARBA" id="ARBA00048478"/>
    </source>
</evidence>
<evidence type="ECO:0000256" key="6">
    <source>
        <dbReference type="ARBA" id="ARBA00047615"/>
    </source>
</evidence>
<accession>A0A1M6J3V9</accession>
<keyword evidence="11" id="KW-1185">Reference proteome</keyword>
<comment type="similarity">
    <text evidence="1 8">Belongs to the cytidylate kinase family. Type 1 subfamily.</text>
</comment>
<dbReference type="SUPFAM" id="SSF52540">
    <property type="entry name" value="P-loop containing nucleoside triphosphate hydrolases"/>
    <property type="match status" value="1"/>
</dbReference>
<dbReference type="CDD" id="cd02020">
    <property type="entry name" value="CMPK"/>
    <property type="match status" value="1"/>
</dbReference>
<dbReference type="Gene3D" id="3.40.50.300">
    <property type="entry name" value="P-loop containing nucleotide triphosphate hydrolases"/>
    <property type="match status" value="1"/>
</dbReference>
<keyword evidence="8" id="KW-0963">Cytoplasm</keyword>
<evidence type="ECO:0000313" key="11">
    <source>
        <dbReference type="Proteomes" id="UP000183952"/>
    </source>
</evidence>
<dbReference type="Proteomes" id="UP000183952">
    <property type="component" value="Unassembled WGS sequence"/>
</dbReference>
<keyword evidence="4 8" id="KW-0418">Kinase</keyword>
<keyword evidence="5 8" id="KW-0067">ATP-binding</keyword>
<evidence type="ECO:0000256" key="5">
    <source>
        <dbReference type="ARBA" id="ARBA00022840"/>
    </source>
</evidence>
<keyword evidence="2 8" id="KW-0808">Transferase</keyword>
<keyword evidence="3 8" id="KW-0547">Nucleotide-binding</keyword>
<dbReference type="GO" id="GO:0005829">
    <property type="term" value="C:cytosol"/>
    <property type="evidence" value="ECO:0007669"/>
    <property type="project" value="TreeGrafter"/>
</dbReference>
<feature type="domain" description="Cytidylate kinase" evidence="9">
    <location>
        <begin position="4"/>
        <end position="214"/>
    </location>
</feature>
<dbReference type="GO" id="GO:0036431">
    <property type="term" value="F:dCMP kinase activity"/>
    <property type="evidence" value="ECO:0007669"/>
    <property type="project" value="InterPro"/>
</dbReference>
<dbReference type="InterPro" id="IPR011994">
    <property type="entry name" value="Cytidylate_kinase_dom"/>
</dbReference>
<dbReference type="HAMAP" id="MF_00238">
    <property type="entry name" value="Cytidyl_kinase_type1"/>
    <property type="match status" value="1"/>
</dbReference>
<feature type="binding site" evidence="8">
    <location>
        <begin position="8"/>
        <end position="16"/>
    </location>
    <ligand>
        <name>ATP</name>
        <dbReference type="ChEBI" id="CHEBI:30616"/>
    </ligand>
</feature>
<comment type="catalytic activity">
    <reaction evidence="7 8">
        <text>CMP + ATP = CDP + ADP</text>
        <dbReference type="Rhea" id="RHEA:11600"/>
        <dbReference type="ChEBI" id="CHEBI:30616"/>
        <dbReference type="ChEBI" id="CHEBI:58069"/>
        <dbReference type="ChEBI" id="CHEBI:60377"/>
        <dbReference type="ChEBI" id="CHEBI:456216"/>
        <dbReference type="EC" id="2.7.4.25"/>
    </reaction>
</comment>
<evidence type="ECO:0000256" key="8">
    <source>
        <dbReference type="HAMAP-Rule" id="MF_00238"/>
    </source>
</evidence>
<evidence type="ECO:0000256" key="1">
    <source>
        <dbReference type="ARBA" id="ARBA00009427"/>
    </source>
</evidence>
<sequence>MNSIAIDGPAGAGKSTIAKMLAKKLEYVYINTGAMYRAVTYLALKNSIEDNNNEEIRNIIASMNIEFIDDDLFLNGKNIQDELGTPYISRNVSKYAAQKIVREELVKLQRNMAKTVNVVMDGRDIGTVVLKESNCKFFLTATPEKRAERRYKELIIRGDTSVTYEEILKDIIKRDNYDSTREIDPLRKAEDAIEIDSTDMTLEEVVDKMMEYIRNRRI</sequence>
<dbReference type="InterPro" id="IPR003136">
    <property type="entry name" value="Cytidylate_kin"/>
</dbReference>
<dbReference type="STRING" id="1121331.SAMN02745248_00035"/>
<dbReference type="EC" id="2.7.4.25" evidence="8"/>
<dbReference type="GO" id="GO:0015949">
    <property type="term" value="P:nucleobase-containing small molecule interconversion"/>
    <property type="evidence" value="ECO:0007669"/>
    <property type="project" value="TreeGrafter"/>
</dbReference>
<dbReference type="GO" id="GO:0006220">
    <property type="term" value="P:pyrimidine nucleotide metabolic process"/>
    <property type="evidence" value="ECO:0007669"/>
    <property type="project" value="UniProtKB-UniRule"/>
</dbReference>
<evidence type="ECO:0000256" key="2">
    <source>
        <dbReference type="ARBA" id="ARBA00022679"/>
    </source>
</evidence>
<proteinExistence type="inferred from homology"/>
<evidence type="ECO:0000259" key="9">
    <source>
        <dbReference type="Pfam" id="PF02224"/>
    </source>
</evidence>
<dbReference type="PANTHER" id="PTHR21299">
    <property type="entry name" value="CYTIDYLATE KINASE/PANTOATE-BETA-ALANINE LIGASE"/>
    <property type="match status" value="1"/>
</dbReference>
<organism evidence="10 11">
    <name type="scientific">Hathewaya proteolytica DSM 3090</name>
    <dbReference type="NCBI Taxonomy" id="1121331"/>
    <lineage>
        <taxon>Bacteria</taxon>
        <taxon>Bacillati</taxon>
        <taxon>Bacillota</taxon>
        <taxon>Clostridia</taxon>
        <taxon>Eubacteriales</taxon>
        <taxon>Clostridiaceae</taxon>
        <taxon>Hathewaya</taxon>
    </lineage>
</organism>
<protein>
    <recommendedName>
        <fullName evidence="8">Cytidylate kinase</fullName>
        <shortName evidence="8">CK</shortName>
        <ecNumber evidence="8">2.7.4.25</ecNumber>
    </recommendedName>
    <alternativeName>
        <fullName evidence="8">Cytidine monophosphate kinase</fullName>
        <shortName evidence="8">CMP kinase</shortName>
    </alternativeName>
</protein>
<dbReference type="AlphaFoldDB" id="A0A1M6J3V9"/>
<comment type="subcellular location">
    <subcellularLocation>
        <location evidence="8">Cytoplasm</location>
    </subcellularLocation>
</comment>
<evidence type="ECO:0000256" key="3">
    <source>
        <dbReference type="ARBA" id="ARBA00022741"/>
    </source>
</evidence>
<name>A0A1M6J3V9_9CLOT</name>